<dbReference type="AlphaFoldDB" id="A0A0K6I362"/>
<gene>
    <name evidence="1" type="ORF">Ga0061067_107178</name>
</gene>
<dbReference type="InterPro" id="IPR021848">
    <property type="entry name" value="HODM_asu-like"/>
</dbReference>
<accession>A0A0K6I362</accession>
<evidence type="ECO:0000313" key="1">
    <source>
        <dbReference type="EMBL" id="CUA97526.1"/>
    </source>
</evidence>
<dbReference type="Pfam" id="PF11927">
    <property type="entry name" value="HODM_asu-like"/>
    <property type="match status" value="1"/>
</dbReference>
<dbReference type="Proteomes" id="UP000183900">
    <property type="component" value="Unassembled WGS sequence"/>
</dbReference>
<sequence>MFRYTPYDGSKRPFSIGLEPVPQERWFDPDERFAEQLARKRELMATVPDVVFHSEPETLAAQAEAFALMAAHLPVAHPDLYQPVDGGVALVADGTAFHLRGNEPPLLTISRAVQEDLVLMRKGEGGWRLAAASLCFPSSWSLAAKASLPMAQIHEHVPGYAGRMGQTVDRIFDNLKPGQLVARLNWSVYDSPELHHSRPKQMSPQMAEGEGAMLAGAFIRVERQTLSRLPDSGDLLFTIKIHHDPLRLLAAQPRARELAAGLAEQLASLDEAQLRYKGLTLHRDQLAADLASLV</sequence>
<name>A0A0K6I362_9HYPH</name>
<protein>
    <recommendedName>
        <fullName evidence="3">DUF3445 domain-containing protein</fullName>
    </recommendedName>
</protein>
<organism evidence="1 2">
    <name type="scientific">Pannonibacter indicus</name>
    <dbReference type="NCBI Taxonomy" id="466044"/>
    <lineage>
        <taxon>Bacteria</taxon>
        <taxon>Pseudomonadati</taxon>
        <taxon>Pseudomonadota</taxon>
        <taxon>Alphaproteobacteria</taxon>
        <taxon>Hyphomicrobiales</taxon>
        <taxon>Stappiaceae</taxon>
        <taxon>Pannonibacter</taxon>
    </lineage>
</organism>
<dbReference type="EMBL" id="CYHE01000007">
    <property type="protein sequence ID" value="CUA97526.1"/>
    <property type="molecule type" value="Genomic_DNA"/>
</dbReference>
<dbReference type="RefSeq" id="WP_055456032.1">
    <property type="nucleotide sequence ID" value="NZ_CYHE01000007.1"/>
</dbReference>
<reference evidence="2" key="1">
    <citation type="submission" date="2015-08" db="EMBL/GenBank/DDBJ databases">
        <authorList>
            <person name="Varghese N."/>
        </authorList>
    </citation>
    <scope>NUCLEOTIDE SEQUENCE [LARGE SCALE GENOMIC DNA]</scope>
    <source>
        <strain evidence="2">DSM 23407</strain>
    </source>
</reference>
<keyword evidence="2" id="KW-1185">Reference proteome</keyword>
<proteinExistence type="predicted"/>
<evidence type="ECO:0000313" key="2">
    <source>
        <dbReference type="Proteomes" id="UP000183900"/>
    </source>
</evidence>
<evidence type="ECO:0008006" key="3">
    <source>
        <dbReference type="Google" id="ProtNLM"/>
    </source>
</evidence>
<dbReference type="OrthoDB" id="5242510at2"/>